<gene>
    <name evidence="1" type="ORF">CW311_11195</name>
</gene>
<accession>A0A1E7R771</accession>
<dbReference type="EMBL" id="PISJ01000013">
    <property type="protein sequence ID" value="PKF33366.1"/>
    <property type="molecule type" value="Genomic_DNA"/>
</dbReference>
<dbReference type="RefSeq" id="WP_070075385.1">
    <property type="nucleotide sequence ID" value="NZ_MKKJ01000007.1"/>
</dbReference>
<protein>
    <submittedName>
        <fullName evidence="1">Uncharacterized protein</fullName>
    </submittedName>
</protein>
<dbReference type="OrthoDB" id="6708979at2"/>
<name>A0A1E7R771_9GAMM</name>
<reference evidence="1 2" key="1">
    <citation type="submission" date="2017-12" db="EMBL/GenBank/DDBJ databases">
        <title>Draft Genome sequences of multiple microbial strains isolated from spacecraft associated surfaces.</title>
        <authorList>
            <person name="Seuylemezian A."/>
            <person name="Vaishampayan P."/>
            <person name="Venkateswaran K."/>
        </authorList>
    </citation>
    <scope>NUCLEOTIDE SEQUENCE [LARGE SCALE GENOMIC DNA]</scope>
    <source>
        <strain evidence="1 2">2P01AA</strain>
    </source>
</reference>
<sequence length="77" mass="9234">MTIITLKDINTGEKLRVRSFIDPVVNSFDCQYVQIEQKIRWVYEFNGEDVHPEFHDVLNLQEPKRFVGREHIIDMIE</sequence>
<proteinExistence type="predicted"/>
<organism evidence="1 2">
    <name type="scientific">Acinetobacter proteolyticus</name>
    <dbReference type="NCBI Taxonomy" id="1776741"/>
    <lineage>
        <taxon>Bacteria</taxon>
        <taxon>Pseudomonadati</taxon>
        <taxon>Pseudomonadota</taxon>
        <taxon>Gammaproteobacteria</taxon>
        <taxon>Moraxellales</taxon>
        <taxon>Moraxellaceae</taxon>
        <taxon>Acinetobacter</taxon>
    </lineage>
</organism>
<comment type="caution">
    <text evidence="1">The sequence shown here is derived from an EMBL/GenBank/DDBJ whole genome shotgun (WGS) entry which is preliminary data.</text>
</comment>
<dbReference type="AlphaFoldDB" id="A0A1E7R771"/>
<evidence type="ECO:0000313" key="2">
    <source>
        <dbReference type="Proteomes" id="UP000233553"/>
    </source>
</evidence>
<dbReference type="Proteomes" id="UP000233553">
    <property type="component" value="Unassembled WGS sequence"/>
</dbReference>
<evidence type="ECO:0000313" key="1">
    <source>
        <dbReference type="EMBL" id="PKF33366.1"/>
    </source>
</evidence>